<dbReference type="InterPro" id="IPR018674">
    <property type="entry name" value="DUF2142_membrane"/>
</dbReference>
<feature type="transmembrane region" description="Helical" evidence="8">
    <location>
        <begin position="292"/>
        <end position="311"/>
    </location>
</feature>
<dbReference type="PANTHER" id="PTHR33908">
    <property type="entry name" value="MANNOSYLTRANSFERASE YKCB-RELATED"/>
    <property type="match status" value="1"/>
</dbReference>
<gene>
    <name evidence="9" type="ORF">GCM10009751_19200</name>
</gene>
<feature type="transmembrane region" description="Helical" evidence="8">
    <location>
        <begin position="426"/>
        <end position="447"/>
    </location>
</feature>
<evidence type="ECO:0000256" key="5">
    <source>
        <dbReference type="ARBA" id="ARBA00022692"/>
    </source>
</evidence>
<keyword evidence="3" id="KW-0328">Glycosyltransferase</keyword>
<reference evidence="9 10" key="1">
    <citation type="journal article" date="2019" name="Int. J. Syst. Evol. Microbiol.">
        <title>The Global Catalogue of Microorganisms (GCM) 10K type strain sequencing project: providing services to taxonomists for standard genome sequencing and annotation.</title>
        <authorList>
            <consortium name="The Broad Institute Genomics Platform"/>
            <consortium name="The Broad Institute Genome Sequencing Center for Infectious Disease"/>
            <person name="Wu L."/>
            <person name="Ma J."/>
        </authorList>
    </citation>
    <scope>NUCLEOTIDE SEQUENCE [LARGE SCALE GENOMIC DNA]</scope>
    <source>
        <strain evidence="9 10">JCM 14326</strain>
    </source>
</reference>
<dbReference type="EMBL" id="BAAANL010000003">
    <property type="protein sequence ID" value="GAA1861643.1"/>
    <property type="molecule type" value="Genomic_DNA"/>
</dbReference>
<keyword evidence="6 8" id="KW-1133">Transmembrane helix</keyword>
<sequence length="567" mass="60106">MRDDRYRLALVLITLLVAASSACWALLTPAFRAPDEAKHLNSTLRLAHGGGWPEPGDALVSPGVDQAWDEAAVDYDAPGRWWDRPEWGQYVAVVPPADSGRTVIGPGNGLIAPVPPGVDTSAWEAAEVDQMTQHPPLYYAVAANWMHLTGTAVARWDQQILALRLLDALLLLPVPALAAGAARLATGSRSIGLVAASFPLFVPQLGHIMGSITNDSLVVLTGAAAAYLCARVVTGDLRWVTAVALGVVVGLGLFTKVMAAFTVPVVVLAYLLARPQGSIGMSASARWRWRRLGQAACVLGLAFAVGGWWWLRNLIEYGAVQPVGMPERFEPVEDRSLWRFAGAVLQSLTWTFFGNFGFYEVRLPKFAFWTAAAVVAVLCLVAFFRRGSRPALLVLVMQPALLWCAVVANAWATYNETGWVVAVQGRYMFGGIVGFAAGVAAGVWFLVTWLARDRRSDDFRLEATASAWVLPAVVAAGATAAGSALLMGLGGFYRGPGEPLGVALERWAGWSPLTGAQLAVVLLGLAGLAVATVVACIRYARSVAATATAAPATARTPAPAARITGSE</sequence>
<proteinExistence type="predicted"/>
<evidence type="ECO:0000256" key="6">
    <source>
        <dbReference type="ARBA" id="ARBA00022989"/>
    </source>
</evidence>
<feature type="transmembrane region" description="Helical" evidence="8">
    <location>
        <begin position="366"/>
        <end position="384"/>
    </location>
</feature>
<evidence type="ECO:0000313" key="10">
    <source>
        <dbReference type="Proteomes" id="UP001501094"/>
    </source>
</evidence>
<name>A0ABN2NBE5_9MICO</name>
<dbReference type="Proteomes" id="UP001501094">
    <property type="component" value="Unassembled WGS sequence"/>
</dbReference>
<evidence type="ECO:0008006" key="11">
    <source>
        <dbReference type="Google" id="ProtNLM"/>
    </source>
</evidence>
<evidence type="ECO:0000256" key="1">
    <source>
        <dbReference type="ARBA" id="ARBA00004651"/>
    </source>
</evidence>
<dbReference type="InterPro" id="IPR050297">
    <property type="entry name" value="LipidA_mod_glycosyltrf_83"/>
</dbReference>
<keyword evidence="2" id="KW-1003">Cell membrane</keyword>
<keyword evidence="4" id="KW-0808">Transferase</keyword>
<dbReference type="PROSITE" id="PS51257">
    <property type="entry name" value="PROKAR_LIPOPROTEIN"/>
    <property type="match status" value="1"/>
</dbReference>
<evidence type="ECO:0000256" key="2">
    <source>
        <dbReference type="ARBA" id="ARBA00022475"/>
    </source>
</evidence>
<feature type="transmembrane region" description="Helical" evidence="8">
    <location>
        <begin position="168"/>
        <end position="185"/>
    </location>
</feature>
<accession>A0ABN2NBE5</accession>
<feature type="transmembrane region" description="Helical" evidence="8">
    <location>
        <begin position="239"/>
        <end position="272"/>
    </location>
</feature>
<evidence type="ECO:0000313" key="9">
    <source>
        <dbReference type="EMBL" id="GAA1861643.1"/>
    </source>
</evidence>
<organism evidence="9 10">
    <name type="scientific">Myceligenerans crystallogenes</name>
    <dbReference type="NCBI Taxonomy" id="316335"/>
    <lineage>
        <taxon>Bacteria</taxon>
        <taxon>Bacillati</taxon>
        <taxon>Actinomycetota</taxon>
        <taxon>Actinomycetes</taxon>
        <taxon>Micrococcales</taxon>
        <taxon>Promicromonosporaceae</taxon>
        <taxon>Myceligenerans</taxon>
    </lineage>
</organism>
<evidence type="ECO:0000256" key="3">
    <source>
        <dbReference type="ARBA" id="ARBA00022676"/>
    </source>
</evidence>
<protein>
    <recommendedName>
        <fullName evidence="11">Dolichyl-phosphate-mannose-protein mannosyltransferase</fullName>
    </recommendedName>
</protein>
<dbReference type="RefSeq" id="WP_344102005.1">
    <property type="nucleotide sequence ID" value="NZ_BAAANL010000003.1"/>
</dbReference>
<keyword evidence="5 8" id="KW-0812">Transmembrane</keyword>
<evidence type="ECO:0000256" key="8">
    <source>
        <dbReference type="SAM" id="Phobius"/>
    </source>
</evidence>
<feature type="transmembrane region" description="Helical" evidence="8">
    <location>
        <begin position="217"/>
        <end position="233"/>
    </location>
</feature>
<evidence type="ECO:0000256" key="4">
    <source>
        <dbReference type="ARBA" id="ARBA00022679"/>
    </source>
</evidence>
<evidence type="ECO:0000256" key="7">
    <source>
        <dbReference type="ARBA" id="ARBA00023136"/>
    </source>
</evidence>
<feature type="transmembrane region" description="Helical" evidence="8">
    <location>
        <begin position="391"/>
        <end position="414"/>
    </location>
</feature>
<comment type="caution">
    <text evidence="9">The sequence shown here is derived from an EMBL/GenBank/DDBJ whole genome shotgun (WGS) entry which is preliminary data.</text>
</comment>
<keyword evidence="10" id="KW-1185">Reference proteome</keyword>
<feature type="transmembrane region" description="Helical" evidence="8">
    <location>
        <begin position="468"/>
        <end position="493"/>
    </location>
</feature>
<keyword evidence="7 8" id="KW-0472">Membrane</keyword>
<feature type="transmembrane region" description="Helical" evidence="8">
    <location>
        <begin position="513"/>
        <end position="537"/>
    </location>
</feature>
<dbReference type="PANTHER" id="PTHR33908:SF11">
    <property type="entry name" value="MEMBRANE PROTEIN"/>
    <property type="match status" value="1"/>
</dbReference>
<comment type="subcellular location">
    <subcellularLocation>
        <location evidence="1">Cell membrane</location>
        <topology evidence="1">Multi-pass membrane protein</topology>
    </subcellularLocation>
</comment>
<dbReference type="Pfam" id="PF09913">
    <property type="entry name" value="DUF2142"/>
    <property type="match status" value="1"/>
</dbReference>